<evidence type="ECO:0000313" key="1">
    <source>
        <dbReference type="EMBL" id="UWZ79703.1"/>
    </source>
</evidence>
<organism evidence="1 2">
    <name type="scientific">Geoalkalibacter halelectricus</name>
    <dbReference type="NCBI Taxonomy" id="2847045"/>
    <lineage>
        <taxon>Bacteria</taxon>
        <taxon>Pseudomonadati</taxon>
        <taxon>Thermodesulfobacteriota</taxon>
        <taxon>Desulfuromonadia</taxon>
        <taxon>Desulfuromonadales</taxon>
        <taxon>Geoalkalibacteraceae</taxon>
        <taxon>Geoalkalibacter</taxon>
    </lineage>
</organism>
<name>A0ABY5ZM52_9BACT</name>
<protein>
    <submittedName>
        <fullName evidence="1">Type II toxin-antitoxin system RelE/ParE family toxin</fullName>
    </submittedName>
</protein>
<dbReference type="PANTHER" id="PTHR40266:SF2">
    <property type="entry name" value="TOXIN HIGB-1"/>
    <property type="match status" value="1"/>
</dbReference>
<dbReference type="SUPFAM" id="SSF143011">
    <property type="entry name" value="RelE-like"/>
    <property type="match status" value="1"/>
</dbReference>
<proteinExistence type="predicted"/>
<dbReference type="InterPro" id="IPR007711">
    <property type="entry name" value="HigB-1"/>
</dbReference>
<gene>
    <name evidence="1" type="ORF">L9S41_18775</name>
</gene>
<dbReference type="RefSeq" id="WP_260748054.1">
    <property type="nucleotide sequence ID" value="NZ_CP092109.1"/>
</dbReference>
<accession>A0ABY5ZM52</accession>
<dbReference type="Pfam" id="PF05015">
    <property type="entry name" value="HigB-like_toxin"/>
    <property type="match status" value="1"/>
</dbReference>
<evidence type="ECO:0000313" key="2">
    <source>
        <dbReference type="Proteomes" id="UP001060414"/>
    </source>
</evidence>
<dbReference type="Proteomes" id="UP001060414">
    <property type="component" value="Chromosome"/>
</dbReference>
<dbReference type="PANTHER" id="PTHR40266">
    <property type="entry name" value="TOXIN HIGB-1"/>
    <property type="match status" value="1"/>
</dbReference>
<reference evidence="1" key="1">
    <citation type="journal article" date="2022" name="Environ. Microbiol.">
        <title>Geoalkalibacter halelectricus SAP #1 sp. nov. possessing extracellular electron transfer and mineral#reducing capabilities from a haloalkaline environment.</title>
        <authorList>
            <person name="Yadav S."/>
            <person name="Singh R."/>
            <person name="Sundharam S.S."/>
            <person name="Chaudhary S."/>
            <person name="Krishnamurthi S."/>
            <person name="Patil S.A."/>
        </authorList>
    </citation>
    <scope>NUCLEOTIDE SEQUENCE</scope>
    <source>
        <strain evidence="1">SAP-1</strain>
    </source>
</reference>
<dbReference type="EMBL" id="CP092109">
    <property type="protein sequence ID" value="UWZ79703.1"/>
    <property type="molecule type" value="Genomic_DNA"/>
</dbReference>
<dbReference type="Gene3D" id="3.30.2310.20">
    <property type="entry name" value="RelE-like"/>
    <property type="match status" value="1"/>
</dbReference>
<sequence length="96" mass="10963">MILSFADKVTESLYHGFETKGVRLLPPEVAKKALNKLDMLNGAHDLMDLRSPPGNRLEALQGDMAGLFSIRVNNQWRIVFRWQNGNALEVRLIDYH</sequence>
<dbReference type="InterPro" id="IPR035093">
    <property type="entry name" value="RelE/ParE_toxin_dom_sf"/>
</dbReference>
<keyword evidence="2" id="KW-1185">Reference proteome</keyword>